<dbReference type="Proteomes" id="UP001501666">
    <property type="component" value="Unassembled WGS sequence"/>
</dbReference>
<evidence type="ECO:0000313" key="3">
    <source>
        <dbReference type="Proteomes" id="UP001501666"/>
    </source>
</evidence>
<evidence type="ECO:0000313" key="2">
    <source>
        <dbReference type="EMBL" id="GAA2695555.1"/>
    </source>
</evidence>
<keyword evidence="3" id="KW-1185">Reference proteome</keyword>
<proteinExistence type="predicted"/>
<organism evidence="2 3">
    <name type="scientific">Nonomuraea recticatena</name>
    <dbReference type="NCBI Taxonomy" id="46178"/>
    <lineage>
        <taxon>Bacteria</taxon>
        <taxon>Bacillati</taxon>
        <taxon>Actinomycetota</taxon>
        <taxon>Actinomycetes</taxon>
        <taxon>Streptosporangiales</taxon>
        <taxon>Streptosporangiaceae</taxon>
        <taxon>Nonomuraea</taxon>
    </lineage>
</organism>
<reference evidence="2 3" key="1">
    <citation type="journal article" date="2019" name="Int. J. Syst. Evol. Microbiol.">
        <title>The Global Catalogue of Microorganisms (GCM) 10K type strain sequencing project: providing services to taxonomists for standard genome sequencing and annotation.</title>
        <authorList>
            <consortium name="The Broad Institute Genomics Platform"/>
            <consortium name="The Broad Institute Genome Sequencing Center for Infectious Disease"/>
            <person name="Wu L."/>
            <person name="Ma J."/>
        </authorList>
    </citation>
    <scope>NUCLEOTIDE SEQUENCE [LARGE SCALE GENOMIC DNA]</scope>
    <source>
        <strain evidence="2 3">JCM 6835</strain>
    </source>
</reference>
<gene>
    <name evidence="2" type="ORF">GCM10010412_088470</name>
</gene>
<feature type="compositionally biased region" description="Basic and acidic residues" evidence="1">
    <location>
        <begin position="219"/>
        <end position="230"/>
    </location>
</feature>
<evidence type="ECO:0000256" key="1">
    <source>
        <dbReference type="SAM" id="MobiDB-lite"/>
    </source>
</evidence>
<sequence length="283" mass="29446">MLLMAMTLPQESAWLASVSGASAIFLWDEDALAGPNSVATHLHTFLNQVAPDVHETNTAAARYATATGGAEFGAFARHWNTLTTNTATSPEPSTDTGFGSGENGGSADALQITAGVVGLLGLAAGGIVLSKTGVLTRLALLAQHMAASAAAGPAGALTAAQAVATTRVANTATTHQLLKYLTEKIAPHLRRASDALLQGRLPALERPGGYRKPPMGAKGGERMDIGRRPRDAGGPPLCLTCRNPAHRCTCNRDPYVGNDHPFACSNCGRLIKHCVVRPCSKHR</sequence>
<dbReference type="EMBL" id="BAAATE010000041">
    <property type="protein sequence ID" value="GAA2695555.1"/>
    <property type="molecule type" value="Genomic_DNA"/>
</dbReference>
<comment type="caution">
    <text evidence="2">The sequence shown here is derived from an EMBL/GenBank/DDBJ whole genome shotgun (WGS) entry which is preliminary data.</text>
</comment>
<name>A0ABN3T7I9_9ACTN</name>
<feature type="region of interest" description="Disordered" evidence="1">
    <location>
        <begin position="204"/>
        <end position="230"/>
    </location>
</feature>
<accession>A0ABN3T7I9</accession>
<protein>
    <submittedName>
        <fullName evidence="2">Uncharacterized protein</fullName>
    </submittedName>
</protein>